<organism evidence="2 3">
    <name type="scientific">Flammeovirga kamogawensis</name>
    <dbReference type="NCBI Taxonomy" id="373891"/>
    <lineage>
        <taxon>Bacteria</taxon>
        <taxon>Pseudomonadati</taxon>
        <taxon>Bacteroidota</taxon>
        <taxon>Cytophagia</taxon>
        <taxon>Cytophagales</taxon>
        <taxon>Flammeovirgaceae</taxon>
        <taxon>Flammeovirga</taxon>
    </lineage>
</organism>
<dbReference type="EMBL" id="CP076128">
    <property type="protein sequence ID" value="QWG07071.1"/>
    <property type="molecule type" value="Genomic_DNA"/>
</dbReference>
<reference evidence="2 3" key="1">
    <citation type="submission" date="2021-05" db="EMBL/GenBank/DDBJ databases">
        <title>Comparative genomic studies on the polysaccharide-degrading batcterial strains of the Flammeovirga genus.</title>
        <authorList>
            <person name="Zewei F."/>
            <person name="Zheng Z."/>
            <person name="Yu L."/>
            <person name="Ruyue G."/>
            <person name="Yanhong M."/>
            <person name="Yuanyuan C."/>
            <person name="Jingyan G."/>
            <person name="Wenjun H."/>
        </authorList>
    </citation>
    <scope>NUCLEOTIDE SEQUENCE [LARGE SCALE GENOMIC DNA]</scope>
    <source>
        <strain evidence="2 3">YS10</strain>
    </source>
</reference>
<evidence type="ECO:0000313" key="2">
    <source>
        <dbReference type="EMBL" id="QWG07071.1"/>
    </source>
</evidence>
<keyword evidence="1" id="KW-0732">Signal</keyword>
<evidence type="ECO:0008006" key="4">
    <source>
        <dbReference type="Google" id="ProtNLM"/>
    </source>
</evidence>
<dbReference type="InterPro" id="IPR011042">
    <property type="entry name" value="6-blade_b-propeller_TolB-like"/>
</dbReference>
<protein>
    <recommendedName>
        <fullName evidence="4">SMP-30/Gluconolactonase/LRE-like region domain-containing protein</fullName>
    </recommendedName>
</protein>
<dbReference type="Proteomes" id="UP000682802">
    <property type="component" value="Chromosome 1"/>
</dbReference>
<name>A0ABX8GUN3_9BACT</name>
<dbReference type="RefSeq" id="WP_144074472.1">
    <property type="nucleotide sequence ID" value="NZ_CP076128.1"/>
</dbReference>
<accession>A0ABX8GUN3</accession>
<keyword evidence="3" id="KW-1185">Reference proteome</keyword>
<evidence type="ECO:0000313" key="3">
    <source>
        <dbReference type="Proteomes" id="UP000682802"/>
    </source>
</evidence>
<dbReference type="SUPFAM" id="SSF63825">
    <property type="entry name" value="YWTD domain"/>
    <property type="match status" value="1"/>
</dbReference>
<gene>
    <name evidence="2" type="ORF">KM029_17480</name>
</gene>
<feature type="chain" id="PRO_5046838200" description="SMP-30/Gluconolactonase/LRE-like region domain-containing protein" evidence="1">
    <location>
        <begin position="21"/>
        <end position="287"/>
    </location>
</feature>
<dbReference type="Gene3D" id="2.120.10.30">
    <property type="entry name" value="TolB, C-terminal domain"/>
    <property type="match status" value="1"/>
</dbReference>
<sequence>MYKIIFSFFFCLTLTSTVFAQKDEGKKKKNKKTITADPDAKLITPTDVAFDEKSGLFYISSPGNHGIIKRGRRGGAVFAAKDLLHPRGLTTYGGILYVADSNRVVGYQLKTSKQVFEANIDGATALHSIACDGSHLYISDKSISKVFKMTIKSKKYEVISSDIINPTGLYYDKKLREILILSSQETGGGVYTYSLRSKEIELRLTINEFPYLEDITFNESMSYYITAWGADHKENVIIKINSSLKREARVIQSSTDGPSGLLYIKRTNELAIASEYSNNLNIIKLGY</sequence>
<feature type="signal peptide" evidence="1">
    <location>
        <begin position="1"/>
        <end position="20"/>
    </location>
</feature>
<evidence type="ECO:0000256" key="1">
    <source>
        <dbReference type="SAM" id="SignalP"/>
    </source>
</evidence>
<proteinExistence type="predicted"/>